<proteinExistence type="predicted"/>
<evidence type="ECO:0000313" key="2">
    <source>
        <dbReference type="EMBL" id="MBK0378580.1"/>
    </source>
</evidence>
<evidence type="ECO:0000313" key="3">
    <source>
        <dbReference type="Proteomes" id="UP000613193"/>
    </source>
</evidence>
<keyword evidence="1" id="KW-0472">Membrane</keyword>
<reference evidence="2" key="1">
    <citation type="submission" date="2020-12" db="EMBL/GenBank/DDBJ databases">
        <title>Bacterial novel species Mucilaginibacter sp. SD-g isolated from soil.</title>
        <authorList>
            <person name="Jung H.-Y."/>
        </authorList>
    </citation>
    <scope>NUCLEOTIDE SEQUENCE</scope>
    <source>
        <strain evidence="2">SD-g</strain>
    </source>
</reference>
<comment type="caution">
    <text evidence="2">The sequence shown here is derived from an EMBL/GenBank/DDBJ whole genome shotgun (WGS) entry which is preliminary data.</text>
</comment>
<gene>
    <name evidence="2" type="ORF">I5M19_04645</name>
</gene>
<evidence type="ECO:0000256" key="1">
    <source>
        <dbReference type="SAM" id="Phobius"/>
    </source>
</evidence>
<protein>
    <recommendedName>
        <fullName evidence="4">Holin</fullName>
    </recommendedName>
</protein>
<accession>A0A934UM24</accession>
<keyword evidence="3" id="KW-1185">Reference proteome</keyword>
<dbReference type="AlphaFoldDB" id="A0A934UM24"/>
<name>A0A934UM24_9SPHI</name>
<feature type="transmembrane region" description="Helical" evidence="1">
    <location>
        <begin position="48"/>
        <end position="65"/>
    </location>
</feature>
<dbReference type="Proteomes" id="UP000613193">
    <property type="component" value="Unassembled WGS sequence"/>
</dbReference>
<organism evidence="2 3">
    <name type="scientific">Mucilaginibacter segetis</name>
    <dbReference type="NCBI Taxonomy" id="2793071"/>
    <lineage>
        <taxon>Bacteria</taxon>
        <taxon>Pseudomonadati</taxon>
        <taxon>Bacteroidota</taxon>
        <taxon>Sphingobacteriia</taxon>
        <taxon>Sphingobacteriales</taxon>
        <taxon>Sphingobacteriaceae</taxon>
        <taxon>Mucilaginibacter</taxon>
    </lineage>
</organism>
<sequence>MEKKFTLIQRFLSDTPSFFKRAQIFGVGLAGMGTSLAQIAVIPANLCTILIATGTTIAIIAQFAVKQYEPLTPPHNDEDK</sequence>
<keyword evidence="1" id="KW-0812">Transmembrane</keyword>
<keyword evidence="1" id="KW-1133">Transmembrane helix</keyword>
<evidence type="ECO:0008006" key="4">
    <source>
        <dbReference type="Google" id="ProtNLM"/>
    </source>
</evidence>
<dbReference type="RefSeq" id="WP_200064568.1">
    <property type="nucleotide sequence ID" value="NZ_JAEHFW010000001.1"/>
</dbReference>
<dbReference type="EMBL" id="JAEHFW010000001">
    <property type="protein sequence ID" value="MBK0378580.1"/>
    <property type="molecule type" value="Genomic_DNA"/>
</dbReference>